<evidence type="ECO:0000256" key="9">
    <source>
        <dbReference type="ARBA" id="ARBA00023136"/>
    </source>
</evidence>
<feature type="transmembrane region" description="Helical" evidence="12">
    <location>
        <begin position="162"/>
        <end position="182"/>
    </location>
</feature>
<dbReference type="GeneID" id="97553416"/>
<name>A0A163H5W3_9BACL</name>
<evidence type="ECO:0000256" key="5">
    <source>
        <dbReference type="ARBA" id="ARBA00022989"/>
    </source>
</evidence>
<dbReference type="EMBL" id="LWMH01000001">
    <property type="protein sequence ID" value="KZS45335.1"/>
    <property type="molecule type" value="Genomic_DNA"/>
</dbReference>
<feature type="transmembrane region" description="Helical" evidence="12">
    <location>
        <begin position="276"/>
        <end position="299"/>
    </location>
</feature>
<keyword evidence="2" id="KW-1003">Cell membrane</keyword>
<evidence type="ECO:0000256" key="4">
    <source>
        <dbReference type="ARBA" id="ARBA00022723"/>
    </source>
</evidence>
<dbReference type="GO" id="GO:0016491">
    <property type="term" value="F:oxidoreductase activity"/>
    <property type="evidence" value="ECO:0007669"/>
    <property type="project" value="UniProtKB-KW"/>
</dbReference>
<evidence type="ECO:0000313" key="13">
    <source>
        <dbReference type="EMBL" id="KZS45335.1"/>
    </source>
</evidence>
<dbReference type="Pfam" id="PF02628">
    <property type="entry name" value="COX15-CtaA"/>
    <property type="match status" value="1"/>
</dbReference>
<evidence type="ECO:0000256" key="8">
    <source>
        <dbReference type="ARBA" id="ARBA00023133"/>
    </source>
</evidence>
<feature type="transmembrane region" description="Helical" evidence="12">
    <location>
        <begin position="89"/>
        <end position="112"/>
    </location>
</feature>
<dbReference type="RefSeq" id="WP_063477745.1">
    <property type="nucleotide sequence ID" value="NZ_CP147845.1"/>
</dbReference>
<evidence type="ECO:0000256" key="3">
    <source>
        <dbReference type="ARBA" id="ARBA00022692"/>
    </source>
</evidence>
<dbReference type="InterPro" id="IPR003780">
    <property type="entry name" value="COX15/CtaA_fam"/>
</dbReference>
<comment type="caution">
    <text evidence="13">The sequence shown here is derived from an EMBL/GenBank/DDBJ whole genome shotgun (WGS) entry which is preliminary data.</text>
</comment>
<keyword evidence="14" id="KW-1185">Reference proteome</keyword>
<organism evidence="13 14">
    <name type="scientific">Paenibacillus glucanolyticus</name>
    <dbReference type="NCBI Taxonomy" id="59843"/>
    <lineage>
        <taxon>Bacteria</taxon>
        <taxon>Bacillati</taxon>
        <taxon>Bacillota</taxon>
        <taxon>Bacilli</taxon>
        <taxon>Bacillales</taxon>
        <taxon>Paenibacillaceae</taxon>
        <taxon>Paenibacillus</taxon>
    </lineage>
</organism>
<dbReference type="GO" id="GO:0006784">
    <property type="term" value="P:heme A biosynthetic process"/>
    <property type="evidence" value="ECO:0007669"/>
    <property type="project" value="InterPro"/>
</dbReference>
<keyword evidence="5 12" id="KW-1133">Transmembrane helix</keyword>
<sequence length="324" mass="35607">MNDKQLKWLSYITCIVMFCATFGGMVVTKTGSGLGCGQEWPLCNGKFVPAYTVSSMIEYSHRAVSGMAGLAALASLIAFWRYKRDRRDLMAYVIGTSVFVVVQAIMGAFAVVKPQSAAIMALHFGFSLIAFASSVMLALGMRRVEQAKESVDRDRLPRVTKGFRNLVWGTTLYSYVVVYIGAFVSHTDSREGCSGWPLCNGEVIPELTGGVGIAFMHRVAALLLLIVVAVMGHFAYWRNRNNREIQMLGISAAVLCLLQVFSGALIMATIHNEEVYVFSALGHTLLISALFGVLCYLSVRAWQLGKPLEAKLQRDQGIPREKIV</sequence>
<dbReference type="AlphaFoldDB" id="A0A163H5W3"/>
<comment type="pathway">
    <text evidence="11">Porphyrin-containing compound metabolism.</text>
</comment>
<dbReference type="GO" id="GO:0046872">
    <property type="term" value="F:metal ion binding"/>
    <property type="evidence" value="ECO:0007669"/>
    <property type="project" value="UniProtKB-KW"/>
</dbReference>
<dbReference type="PANTHER" id="PTHR35457:SF1">
    <property type="entry name" value="HEME A SYNTHASE"/>
    <property type="match status" value="1"/>
</dbReference>
<dbReference type="GO" id="GO:0016020">
    <property type="term" value="C:membrane"/>
    <property type="evidence" value="ECO:0007669"/>
    <property type="project" value="UniProtKB-SubCell"/>
</dbReference>
<dbReference type="OrthoDB" id="9816428at2"/>
<keyword evidence="6" id="KW-0560">Oxidoreductase</keyword>
<feature type="transmembrane region" description="Helical" evidence="12">
    <location>
        <begin position="63"/>
        <end position="82"/>
    </location>
</feature>
<evidence type="ECO:0000256" key="10">
    <source>
        <dbReference type="ARBA" id="ARBA00023157"/>
    </source>
</evidence>
<evidence type="ECO:0000256" key="11">
    <source>
        <dbReference type="ARBA" id="ARBA00023444"/>
    </source>
</evidence>
<keyword evidence="10" id="KW-1015">Disulfide bond</keyword>
<feature type="transmembrane region" description="Helical" evidence="12">
    <location>
        <begin position="9"/>
        <end position="27"/>
    </location>
</feature>
<gene>
    <name evidence="13" type="ORF">AWU65_05000</name>
</gene>
<keyword evidence="3 12" id="KW-0812">Transmembrane</keyword>
<feature type="transmembrane region" description="Helical" evidence="12">
    <location>
        <begin position="215"/>
        <end position="236"/>
    </location>
</feature>
<proteinExistence type="predicted"/>
<dbReference type="Proteomes" id="UP000076796">
    <property type="component" value="Unassembled WGS sequence"/>
</dbReference>
<evidence type="ECO:0000256" key="2">
    <source>
        <dbReference type="ARBA" id="ARBA00022475"/>
    </source>
</evidence>
<accession>A0A163H5W3</accession>
<reference evidence="13" key="1">
    <citation type="journal article" date="2016" name="Genome Announc.">
        <title>Draft genomes of two strains of Paenibacillus glucanolyticus with capability to degrade lignocellulose.</title>
        <authorList>
            <person name="Mathews S.L."/>
            <person name="Pawlak J."/>
            <person name="Grunden A.M."/>
        </authorList>
    </citation>
    <scope>NUCLEOTIDE SEQUENCE [LARGE SCALE GENOMIC DNA]</scope>
    <source>
        <strain evidence="13">SLM1</strain>
    </source>
</reference>
<keyword evidence="9 12" id="KW-0472">Membrane</keyword>
<evidence type="ECO:0000256" key="7">
    <source>
        <dbReference type="ARBA" id="ARBA00023004"/>
    </source>
</evidence>
<dbReference type="PANTHER" id="PTHR35457">
    <property type="entry name" value="HEME A SYNTHASE"/>
    <property type="match status" value="1"/>
</dbReference>
<keyword evidence="4" id="KW-0479">Metal-binding</keyword>
<keyword evidence="7" id="KW-0408">Iron</keyword>
<dbReference type="InterPro" id="IPR050450">
    <property type="entry name" value="COX15/CtaA_HemeA_synthase"/>
</dbReference>
<protein>
    <submittedName>
        <fullName evidence="13">Cytochrome Caa3 oxidase</fullName>
    </submittedName>
</protein>
<feature type="transmembrane region" description="Helical" evidence="12">
    <location>
        <begin position="248"/>
        <end position="270"/>
    </location>
</feature>
<evidence type="ECO:0000313" key="14">
    <source>
        <dbReference type="Proteomes" id="UP000076796"/>
    </source>
</evidence>
<evidence type="ECO:0000256" key="12">
    <source>
        <dbReference type="SAM" id="Phobius"/>
    </source>
</evidence>
<evidence type="ECO:0000256" key="1">
    <source>
        <dbReference type="ARBA" id="ARBA00004141"/>
    </source>
</evidence>
<evidence type="ECO:0000256" key="6">
    <source>
        <dbReference type="ARBA" id="ARBA00023002"/>
    </source>
</evidence>
<dbReference type="STRING" id="59843.A3958_04995"/>
<feature type="transmembrane region" description="Helical" evidence="12">
    <location>
        <begin position="118"/>
        <end position="141"/>
    </location>
</feature>
<keyword evidence="8" id="KW-0350">Heme biosynthesis</keyword>
<comment type="subcellular location">
    <subcellularLocation>
        <location evidence="1">Membrane</location>
        <topology evidence="1">Multi-pass membrane protein</topology>
    </subcellularLocation>
</comment>